<dbReference type="PANTHER" id="PTHR10625:SF10">
    <property type="entry name" value="HISTONE DEACETYLASE HDAC1"/>
    <property type="match status" value="1"/>
</dbReference>
<keyword evidence="8" id="KW-1185">Reference proteome</keyword>
<feature type="region of interest" description="Disordered" evidence="5">
    <location>
        <begin position="359"/>
        <end position="386"/>
    </location>
</feature>
<dbReference type="EMBL" id="BOMW01000032">
    <property type="protein sequence ID" value="GIF05856.1"/>
    <property type="molecule type" value="Genomic_DNA"/>
</dbReference>
<evidence type="ECO:0000313" key="7">
    <source>
        <dbReference type="EMBL" id="GIF05856.1"/>
    </source>
</evidence>
<sequence length="416" mass="44217">MTSAPSECQETLPEGPWEHVGMADDTTAVVWDEALLGYDMGDHPMNPVRVELTMALARDLGVLDRPGVRLITPQPATETQLTRVHRADYLDAVRQAPIDPFFLGWGLNTPDNPVFDGMHDSSARICGASIAAVEAVWHGSARRAVNVAGGLHHAMPARAAGFCVYNDPAVAIAWLLDHGAQRVAYLDVDVHHGDGVQAIFYDDPRVLTVSLHETPLALFPGTGFCDETGGPGAEGTAVNVPLPPGTGDAGWLKAYHAVVPSVVRAFAPEIIVSQCGADAHRLDPLADLTLSVDCQRAAYLAMRELADELCDGRWVALGGGGYALVEVVPRAWSHLLAVATGEPLDPATRTPGSWRKLAAGRRPGVPVPETMGDGPPSGEIPQWSPGLASDPVDRAVLATRLAVFPLHGLDPYDPRD</sequence>
<dbReference type="GO" id="GO:0004407">
    <property type="term" value="F:histone deacetylase activity"/>
    <property type="evidence" value="ECO:0007669"/>
    <property type="project" value="TreeGrafter"/>
</dbReference>
<organism evidence="7 8">
    <name type="scientific">Actinoplanes siamensis</name>
    <dbReference type="NCBI Taxonomy" id="1223317"/>
    <lineage>
        <taxon>Bacteria</taxon>
        <taxon>Bacillati</taxon>
        <taxon>Actinomycetota</taxon>
        <taxon>Actinomycetes</taxon>
        <taxon>Micromonosporales</taxon>
        <taxon>Micromonosporaceae</taxon>
        <taxon>Actinoplanes</taxon>
    </lineage>
</organism>
<evidence type="ECO:0000256" key="1">
    <source>
        <dbReference type="ARBA" id="ARBA00005101"/>
    </source>
</evidence>
<feature type="domain" description="Histone deacetylase" evidence="6">
    <location>
        <begin position="43"/>
        <end position="337"/>
    </location>
</feature>
<keyword evidence="4" id="KW-0006">Acetoin catabolism</keyword>
<dbReference type="GO" id="GO:0045150">
    <property type="term" value="P:acetoin catabolic process"/>
    <property type="evidence" value="ECO:0007669"/>
    <property type="project" value="UniProtKB-KW"/>
</dbReference>
<dbReference type="AlphaFoldDB" id="A0A919TKB3"/>
<proteinExistence type="inferred from homology"/>
<dbReference type="InterPro" id="IPR023801">
    <property type="entry name" value="His_deacetylse_dom"/>
</dbReference>
<evidence type="ECO:0000256" key="3">
    <source>
        <dbReference type="ARBA" id="ARBA00020218"/>
    </source>
</evidence>
<dbReference type="SUPFAM" id="SSF52768">
    <property type="entry name" value="Arginase/deacetylase"/>
    <property type="match status" value="1"/>
</dbReference>
<dbReference type="InterPro" id="IPR003085">
    <property type="entry name" value="AcuC"/>
</dbReference>
<dbReference type="Gene3D" id="3.40.800.20">
    <property type="entry name" value="Histone deacetylase domain"/>
    <property type="match status" value="1"/>
</dbReference>
<dbReference type="Proteomes" id="UP000629619">
    <property type="component" value="Unassembled WGS sequence"/>
</dbReference>
<comment type="similarity">
    <text evidence="2">Belongs to the histone deacetylase family.</text>
</comment>
<dbReference type="InterPro" id="IPR037138">
    <property type="entry name" value="His_deacetylse_dom_sf"/>
</dbReference>
<name>A0A919TKB3_9ACTN</name>
<evidence type="ECO:0000256" key="4">
    <source>
        <dbReference type="ARBA" id="ARBA00022627"/>
    </source>
</evidence>
<evidence type="ECO:0000256" key="2">
    <source>
        <dbReference type="ARBA" id="ARBA00005947"/>
    </source>
</evidence>
<dbReference type="InterPro" id="IPR000286">
    <property type="entry name" value="HDACs"/>
</dbReference>
<gene>
    <name evidence="7" type="primary">acuC</name>
    <name evidence="7" type="ORF">Asi03nite_33940</name>
</gene>
<dbReference type="PANTHER" id="PTHR10625">
    <property type="entry name" value="HISTONE DEACETYLASE HDAC1-RELATED"/>
    <property type="match status" value="1"/>
</dbReference>
<comment type="caution">
    <text evidence="7">The sequence shown here is derived from an EMBL/GenBank/DDBJ whole genome shotgun (WGS) entry which is preliminary data.</text>
</comment>
<protein>
    <recommendedName>
        <fullName evidence="3">Acetoin utilization protein AcuC</fullName>
    </recommendedName>
</protein>
<dbReference type="CDD" id="cd09994">
    <property type="entry name" value="HDAC_AcuC_like"/>
    <property type="match status" value="1"/>
</dbReference>
<reference evidence="7" key="1">
    <citation type="submission" date="2021-01" db="EMBL/GenBank/DDBJ databases">
        <title>Whole genome shotgun sequence of Actinoplanes siamensis NBRC 109076.</title>
        <authorList>
            <person name="Komaki H."/>
            <person name="Tamura T."/>
        </authorList>
    </citation>
    <scope>NUCLEOTIDE SEQUENCE</scope>
    <source>
        <strain evidence="7">NBRC 109076</strain>
    </source>
</reference>
<dbReference type="InterPro" id="IPR023696">
    <property type="entry name" value="Ureohydrolase_dom_sf"/>
</dbReference>
<evidence type="ECO:0000313" key="8">
    <source>
        <dbReference type="Proteomes" id="UP000629619"/>
    </source>
</evidence>
<dbReference type="PRINTS" id="PR01270">
    <property type="entry name" value="HDASUPER"/>
</dbReference>
<evidence type="ECO:0000259" key="6">
    <source>
        <dbReference type="Pfam" id="PF00850"/>
    </source>
</evidence>
<accession>A0A919TKB3</accession>
<dbReference type="Pfam" id="PF00850">
    <property type="entry name" value="Hist_deacetyl"/>
    <property type="match status" value="1"/>
</dbReference>
<dbReference type="GO" id="GO:0040029">
    <property type="term" value="P:epigenetic regulation of gene expression"/>
    <property type="evidence" value="ECO:0007669"/>
    <property type="project" value="TreeGrafter"/>
</dbReference>
<comment type="pathway">
    <text evidence="1">Ketone degradation; acetoin degradation.</text>
</comment>
<evidence type="ECO:0000256" key="5">
    <source>
        <dbReference type="SAM" id="MobiDB-lite"/>
    </source>
</evidence>